<feature type="chain" id="PRO_5025713205" description="Pectinesterase" evidence="11">
    <location>
        <begin position="18"/>
        <end position="336"/>
    </location>
</feature>
<sequence>MLLSLTLVVSLAAAAAAAPVSLTTRAGRTSPPSGCLSVGSSGTYATVSAAVAKLSTTSTKAQCIFIFSGTYKEQVYIPALASALTVYGETTDTSGYASNTVTITQGKSQDDSATNDLTATLRAWTTNLKVYNINLVNTRGSGSQALALSANADKQGYYGCQFKGFQDTLLAQTGNQVYAKSYIEGATDFIFGQKATAWFDSVDIRVLAASLGYVTANGRDSASNPSYYVINKSTVSAASGNTVAAGAYFLGRPWGNFARVVFQKTTMSSVINAKGWSQWNTGDPRTDSVTFDEYSNSGAGSTGTRASFSHNLSSPIAITTVLGSSYTSWVDTTYLS</sequence>
<dbReference type="InterPro" id="IPR033131">
    <property type="entry name" value="Pectinesterase_Asp_AS"/>
</dbReference>
<evidence type="ECO:0000256" key="2">
    <source>
        <dbReference type="ARBA" id="ARBA00005184"/>
    </source>
</evidence>
<evidence type="ECO:0000259" key="12">
    <source>
        <dbReference type="Pfam" id="PF01095"/>
    </source>
</evidence>
<evidence type="ECO:0000256" key="11">
    <source>
        <dbReference type="RuleBase" id="RU000589"/>
    </source>
</evidence>
<comment type="subcellular location">
    <subcellularLocation>
        <location evidence="1 11">Secreted</location>
    </subcellularLocation>
</comment>
<keyword evidence="7 11" id="KW-0378">Hydrolase</keyword>
<dbReference type="GO" id="GO:0005576">
    <property type="term" value="C:extracellular region"/>
    <property type="evidence" value="ECO:0007669"/>
    <property type="project" value="UniProtKB-SubCell"/>
</dbReference>
<dbReference type="GO" id="GO:0042545">
    <property type="term" value="P:cell wall modification"/>
    <property type="evidence" value="ECO:0007669"/>
    <property type="project" value="UniProtKB-UniRule"/>
</dbReference>
<dbReference type="AlphaFoldDB" id="A0A6A5RG11"/>
<feature type="signal peptide" evidence="11">
    <location>
        <begin position="1"/>
        <end position="17"/>
    </location>
</feature>
<evidence type="ECO:0000256" key="8">
    <source>
        <dbReference type="ARBA" id="ARBA00023085"/>
    </source>
</evidence>
<comment type="pathway">
    <text evidence="2 11">Glycan metabolism; pectin degradation; 2-dehydro-3-deoxy-D-gluconate from pectin: step 1/5.</text>
</comment>
<comment type="catalytic activity">
    <reaction evidence="9 11">
        <text>[(1-&gt;4)-alpha-D-galacturonosyl methyl ester](n) + n H2O = [(1-&gt;4)-alpha-D-galacturonosyl](n) + n methanol + n H(+)</text>
        <dbReference type="Rhea" id="RHEA:22380"/>
        <dbReference type="Rhea" id="RHEA-COMP:14570"/>
        <dbReference type="Rhea" id="RHEA-COMP:14573"/>
        <dbReference type="ChEBI" id="CHEBI:15377"/>
        <dbReference type="ChEBI" id="CHEBI:15378"/>
        <dbReference type="ChEBI" id="CHEBI:17790"/>
        <dbReference type="ChEBI" id="CHEBI:140522"/>
        <dbReference type="ChEBI" id="CHEBI:140523"/>
        <dbReference type="EC" id="3.1.1.11"/>
    </reaction>
</comment>
<organism evidence="13 14">
    <name type="scientific">Didymella exigua CBS 183.55</name>
    <dbReference type="NCBI Taxonomy" id="1150837"/>
    <lineage>
        <taxon>Eukaryota</taxon>
        <taxon>Fungi</taxon>
        <taxon>Dikarya</taxon>
        <taxon>Ascomycota</taxon>
        <taxon>Pezizomycotina</taxon>
        <taxon>Dothideomycetes</taxon>
        <taxon>Pleosporomycetidae</taxon>
        <taxon>Pleosporales</taxon>
        <taxon>Pleosporineae</taxon>
        <taxon>Didymellaceae</taxon>
        <taxon>Didymella</taxon>
    </lineage>
</organism>
<dbReference type="PROSITE" id="PS00503">
    <property type="entry name" value="PECTINESTERASE_2"/>
    <property type="match status" value="1"/>
</dbReference>
<evidence type="ECO:0000256" key="3">
    <source>
        <dbReference type="ARBA" id="ARBA00008891"/>
    </source>
</evidence>
<evidence type="ECO:0000256" key="9">
    <source>
        <dbReference type="ARBA" id="ARBA00047928"/>
    </source>
</evidence>
<feature type="active site" evidence="10">
    <location>
        <position position="188"/>
    </location>
</feature>
<dbReference type="EC" id="3.1.1.11" evidence="4 11"/>
<name>A0A6A5RG11_9PLEO</name>
<dbReference type="EMBL" id="ML978977">
    <property type="protein sequence ID" value="KAF1926403.1"/>
    <property type="molecule type" value="Genomic_DNA"/>
</dbReference>
<keyword evidence="6 11" id="KW-0732">Signal</keyword>
<keyword evidence="14" id="KW-1185">Reference proteome</keyword>
<dbReference type="UniPathway" id="UPA00545">
    <property type="reaction ID" value="UER00823"/>
</dbReference>
<accession>A0A6A5RG11</accession>
<gene>
    <name evidence="13" type="ORF">M421DRAFT_67544</name>
</gene>
<comment type="function">
    <text evidence="11">Involved in maceration and soft-rotting of plant tissue.</text>
</comment>
<evidence type="ECO:0000313" key="14">
    <source>
        <dbReference type="Proteomes" id="UP000800082"/>
    </source>
</evidence>
<dbReference type="GO" id="GO:0030599">
    <property type="term" value="F:pectinesterase activity"/>
    <property type="evidence" value="ECO:0007669"/>
    <property type="project" value="UniProtKB-UniRule"/>
</dbReference>
<feature type="domain" description="Pectinesterase catalytic" evidence="12">
    <location>
        <begin position="40"/>
        <end position="303"/>
    </location>
</feature>
<dbReference type="GO" id="GO:0045490">
    <property type="term" value="P:pectin catabolic process"/>
    <property type="evidence" value="ECO:0007669"/>
    <property type="project" value="UniProtKB-UniRule"/>
</dbReference>
<dbReference type="PANTHER" id="PTHR31321:SF127">
    <property type="entry name" value="PECTINESTERASE"/>
    <property type="match status" value="1"/>
</dbReference>
<dbReference type="InterPro" id="IPR012334">
    <property type="entry name" value="Pectin_lyas_fold"/>
</dbReference>
<keyword evidence="5 11" id="KW-0964">Secreted</keyword>
<proteinExistence type="inferred from homology"/>
<dbReference type="OrthoDB" id="2019149at2759"/>
<evidence type="ECO:0000256" key="1">
    <source>
        <dbReference type="ARBA" id="ARBA00004613"/>
    </source>
</evidence>
<dbReference type="InterPro" id="IPR011050">
    <property type="entry name" value="Pectin_lyase_fold/virulence"/>
</dbReference>
<dbReference type="Gene3D" id="2.160.20.10">
    <property type="entry name" value="Single-stranded right-handed beta-helix, Pectin lyase-like"/>
    <property type="match status" value="1"/>
</dbReference>
<dbReference type="PANTHER" id="PTHR31321">
    <property type="entry name" value="ACYL-COA THIOESTER HYDROLASE YBHC-RELATED"/>
    <property type="match status" value="1"/>
</dbReference>
<dbReference type="RefSeq" id="XP_033446655.1">
    <property type="nucleotide sequence ID" value="XM_033596411.1"/>
</dbReference>
<evidence type="ECO:0000256" key="5">
    <source>
        <dbReference type="ARBA" id="ARBA00022525"/>
    </source>
</evidence>
<dbReference type="FunFam" id="2.160.20.10:FF:000014">
    <property type="entry name" value="Pectinesterase"/>
    <property type="match status" value="1"/>
</dbReference>
<evidence type="ECO:0000256" key="4">
    <source>
        <dbReference type="ARBA" id="ARBA00013229"/>
    </source>
</evidence>
<evidence type="ECO:0000256" key="7">
    <source>
        <dbReference type="ARBA" id="ARBA00022801"/>
    </source>
</evidence>
<keyword evidence="11" id="KW-0961">Cell wall biogenesis/degradation</keyword>
<dbReference type="SUPFAM" id="SSF51126">
    <property type="entry name" value="Pectin lyase-like"/>
    <property type="match status" value="1"/>
</dbReference>
<dbReference type="Proteomes" id="UP000800082">
    <property type="component" value="Unassembled WGS sequence"/>
</dbReference>
<evidence type="ECO:0000256" key="6">
    <source>
        <dbReference type="ARBA" id="ARBA00022729"/>
    </source>
</evidence>
<keyword evidence="8 11" id="KW-0063">Aspartyl esterase</keyword>
<evidence type="ECO:0000256" key="10">
    <source>
        <dbReference type="PROSITE-ProRule" id="PRU10040"/>
    </source>
</evidence>
<reference evidence="13" key="1">
    <citation type="journal article" date="2020" name="Stud. Mycol.">
        <title>101 Dothideomycetes genomes: a test case for predicting lifestyles and emergence of pathogens.</title>
        <authorList>
            <person name="Haridas S."/>
            <person name="Albert R."/>
            <person name="Binder M."/>
            <person name="Bloem J."/>
            <person name="Labutti K."/>
            <person name="Salamov A."/>
            <person name="Andreopoulos B."/>
            <person name="Baker S."/>
            <person name="Barry K."/>
            <person name="Bills G."/>
            <person name="Bluhm B."/>
            <person name="Cannon C."/>
            <person name="Castanera R."/>
            <person name="Culley D."/>
            <person name="Daum C."/>
            <person name="Ezra D."/>
            <person name="Gonzalez J."/>
            <person name="Henrissat B."/>
            <person name="Kuo A."/>
            <person name="Liang C."/>
            <person name="Lipzen A."/>
            <person name="Lutzoni F."/>
            <person name="Magnuson J."/>
            <person name="Mondo S."/>
            <person name="Nolan M."/>
            <person name="Ohm R."/>
            <person name="Pangilinan J."/>
            <person name="Park H.-J."/>
            <person name="Ramirez L."/>
            <person name="Alfaro M."/>
            <person name="Sun H."/>
            <person name="Tritt A."/>
            <person name="Yoshinaga Y."/>
            <person name="Zwiers L.-H."/>
            <person name="Turgeon B."/>
            <person name="Goodwin S."/>
            <person name="Spatafora J."/>
            <person name="Crous P."/>
            <person name="Grigoriev I."/>
        </authorList>
    </citation>
    <scope>NUCLEOTIDE SEQUENCE</scope>
    <source>
        <strain evidence="13">CBS 183.55</strain>
    </source>
</reference>
<protein>
    <recommendedName>
        <fullName evidence="4 11">Pectinesterase</fullName>
        <ecNumber evidence="4 11">3.1.1.11</ecNumber>
    </recommendedName>
</protein>
<dbReference type="Pfam" id="PF01095">
    <property type="entry name" value="Pectinesterase"/>
    <property type="match status" value="1"/>
</dbReference>
<dbReference type="GeneID" id="54354078"/>
<comment type="similarity">
    <text evidence="3">Belongs to the pectinesterase family.</text>
</comment>
<evidence type="ECO:0000313" key="13">
    <source>
        <dbReference type="EMBL" id="KAF1926403.1"/>
    </source>
</evidence>
<dbReference type="InterPro" id="IPR000070">
    <property type="entry name" value="Pectinesterase_cat"/>
</dbReference>